<organism evidence="1 2">
    <name type="scientific">Bacillus aerolatus</name>
    <dbReference type="NCBI Taxonomy" id="2653354"/>
    <lineage>
        <taxon>Bacteria</taxon>
        <taxon>Bacillati</taxon>
        <taxon>Bacillota</taxon>
        <taxon>Bacilli</taxon>
        <taxon>Bacillales</taxon>
        <taxon>Bacillaceae</taxon>
        <taxon>Bacillus</taxon>
    </lineage>
</organism>
<dbReference type="RefSeq" id="WP_152149664.1">
    <property type="nucleotide sequence ID" value="NZ_WEIO01000001.1"/>
</dbReference>
<accession>A0A6I1FKA1</accession>
<evidence type="ECO:0008006" key="3">
    <source>
        <dbReference type="Google" id="ProtNLM"/>
    </source>
</evidence>
<protein>
    <recommendedName>
        <fullName evidence="3">Histidine phosphatase family protein</fullName>
    </recommendedName>
</protein>
<sequence length="62" mass="7004">MEIILMRHGKSSYTNTAYMTCKEFAKWGDDYGAAGILQGAAIPDETKKKVKEEECLSLLYVR</sequence>
<proteinExistence type="predicted"/>
<evidence type="ECO:0000313" key="1">
    <source>
        <dbReference type="EMBL" id="KAB7709138.1"/>
    </source>
</evidence>
<name>A0A6I1FKA1_9BACI</name>
<gene>
    <name evidence="1" type="ORF">F9802_03245</name>
</gene>
<dbReference type="Proteomes" id="UP000429595">
    <property type="component" value="Unassembled WGS sequence"/>
</dbReference>
<dbReference type="AlphaFoldDB" id="A0A6I1FKA1"/>
<evidence type="ECO:0000313" key="2">
    <source>
        <dbReference type="Proteomes" id="UP000429595"/>
    </source>
</evidence>
<dbReference type="EMBL" id="WEIO01000001">
    <property type="protein sequence ID" value="KAB7709138.1"/>
    <property type="molecule type" value="Genomic_DNA"/>
</dbReference>
<keyword evidence="2" id="KW-1185">Reference proteome</keyword>
<comment type="caution">
    <text evidence="1">The sequence shown here is derived from an EMBL/GenBank/DDBJ whole genome shotgun (WGS) entry which is preliminary data.</text>
</comment>
<reference evidence="1 2" key="1">
    <citation type="submission" date="2019-10" db="EMBL/GenBank/DDBJ databases">
        <title>Bacillus aerolatum sp. nov., isolated from bioaerosol of sport playgrounds.</title>
        <authorList>
            <person name="Chen P."/>
            <person name="Zhang G."/>
        </authorList>
    </citation>
    <scope>NUCLEOTIDE SEQUENCE [LARGE SCALE GENOMIC DNA]</scope>
    <source>
        <strain evidence="1 2">CX253</strain>
    </source>
</reference>